<comment type="caution">
    <text evidence="3">The sequence shown here is derived from an EMBL/GenBank/DDBJ whole genome shotgun (WGS) entry which is preliminary data.</text>
</comment>
<dbReference type="Proteomes" id="UP001530377">
    <property type="component" value="Unassembled WGS sequence"/>
</dbReference>
<evidence type="ECO:0000313" key="3">
    <source>
        <dbReference type="EMBL" id="KAL3815921.1"/>
    </source>
</evidence>
<gene>
    <name evidence="3" type="ORF">ACHAXA_005769</name>
</gene>
<evidence type="ECO:0000313" key="4">
    <source>
        <dbReference type="Proteomes" id="UP001530377"/>
    </source>
</evidence>
<organism evidence="3 4">
    <name type="scientific">Cyclostephanos tholiformis</name>
    <dbReference type="NCBI Taxonomy" id="382380"/>
    <lineage>
        <taxon>Eukaryota</taxon>
        <taxon>Sar</taxon>
        <taxon>Stramenopiles</taxon>
        <taxon>Ochrophyta</taxon>
        <taxon>Bacillariophyta</taxon>
        <taxon>Coscinodiscophyceae</taxon>
        <taxon>Thalassiosirophycidae</taxon>
        <taxon>Stephanodiscales</taxon>
        <taxon>Stephanodiscaceae</taxon>
        <taxon>Cyclostephanos</taxon>
    </lineage>
</organism>
<dbReference type="PROSITE" id="PS50177">
    <property type="entry name" value="NTF2_DOMAIN"/>
    <property type="match status" value="1"/>
</dbReference>
<dbReference type="InterPro" id="IPR032710">
    <property type="entry name" value="NTF2-like_dom_sf"/>
</dbReference>
<dbReference type="AlphaFoldDB" id="A0ABD3RUE3"/>
<sequence>MTMEDRHTISEPRPVEKNANDGFSWEVDILRDDTVIVDTFLLNSDVLPPRINKKGKVVWKLPDRGDKLPSFGSEDRRRILDIFRERKKKRKQEKKKMSFSSCQDEGPENGESECFDSSSAYPEKKGGVCGHDGKEDDESNGDRDFVGNGNGQQQDQNNTLPECGRRAVVDTFKEPQHTYQPLPSILPPPGLSAPLRSTCHEAGPHQSQQLYNHLHSRVPNAPDLSGMNLNDSMEISPPSRPKLADVGPSMSSQILSIELPQSDSLFITVPRYERPERIHGQPESSLAVPAARHFIAKYYSHFDGTTPGAQLGDLFRYYTLKAQKSVSIGGAHSVVTGRGDIAAQISSLAGTAFVVRGVVAQDTADGKGVHILVTGTAITSLSGSPGGVVANFAHSISLVSVGDEILRGINGDAGRKRDSICPALLVALEFGFPFQIHNDALALLSGDAGAVTPNPIPQPTQQQQPQQPPGLF</sequence>
<reference evidence="3 4" key="1">
    <citation type="submission" date="2024-10" db="EMBL/GenBank/DDBJ databases">
        <title>Updated reference genomes for cyclostephanoid diatoms.</title>
        <authorList>
            <person name="Roberts W.R."/>
            <person name="Alverson A.J."/>
        </authorList>
    </citation>
    <scope>NUCLEOTIDE SEQUENCE [LARGE SCALE GENOMIC DNA]</scope>
    <source>
        <strain evidence="3 4">AJA228-03</strain>
    </source>
</reference>
<feature type="compositionally biased region" description="Acidic residues" evidence="1">
    <location>
        <begin position="105"/>
        <end position="114"/>
    </location>
</feature>
<keyword evidence="4" id="KW-1185">Reference proteome</keyword>
<name>A0ABD3RUE3_9STRA</name>
<evidence type="ECO:0000256" key="1">
    <source>
        <dbReference type="SAM" id="MobiDB-lite"/>
    </source>
</evidence>
<evidence type="ECO:0000259" key="2">
    <source>
        <dbReference type="PROSITE" id="PS50177"/>
    </source>
</evidence>
<protein>
    <recommendedName>
        <fullName evidence="2">NTF2 domain-containing protein</fullName>
    </recommendedName>
</protein>
<feature type="region of interest" description="Disordered" evidence="1">
    <location>
        <begin position="452"/>
        <end position="472"/>
    </location>
</feature>
<feature type="region of interest" description="Disordered" evidence="1">
    <location>
        <begin position="90"/>
        <end position="163"/>
    </location>
</feature>
<proteinExistence type="predicted"/>
<feature type="compositionally biased region" description="Basic and acidic residues" evidence="1">
    <location>
        <begin position="122"/>
        <end position="145"/>
    </location>
</feature>
<dbReference type="Gene3D" id="3.10.450.50">
    <property type="match status" value="1"/>
</dbReference>
<dbReference type="InterPro" id="IPR018222">
    <property type="entry name" value="Nuclear_transport_factor_2_euk"/>
</dbReference>
<feature type="domain" description="NTF2" evidence="2">
    <location>
        <begin position="290"/>
        <end position="443"/>
    </location>
</feature>
<dbReference type="EMBL" id="JALLPB020000176">
    <property type="protein sequence ID" value="KAL3815921.1"/>
    <property type="molecule type" value="Genomic_DNA"/>
</dbReference>
<dbReference type="SUPFAM" id="SSF54427">
    <property type="entry name" value="NTF2-like"/>
    <property type="match status" value="1"/>
</dbReference>
<accession>A0ABD3RUE3</accession>